<evidence type="ECO:0000256" key="1">
    <source>
        <dbReference type="ARBA" id="ARBA00022555"/>
    </source>
</evidence>
<dbReference type="HOGENOM" id="CLU_062267_0_0_1"/>
<dbReference type="VEuPathDB" id="MicrosporidiaDB:H312_01268"/>
<keyword evidence="2 3" id="KW-0694">RNA-binding</keyword>
<dbReference type="Proteomes" id="UP000030655">
    <property type="component" value="Unassembled WGS sequence"/>
</dbReference>
<sequence length="299" mass="34460">MEIHYSSPYEDIIFASRFVDKTITYKKMESGIKLVTKDKEYNSLKEILSYFHSISLSGFVTENCVHKIIKKRLAPASFNCKMLESININDYKFFDVVVFANAYKYYIEEKHISPNFMDLFLKIQEKLLEEVSFIKFEPGKFYGDIRVGKINEIVPALNSEKLFVEQVMFEKERQIVSGLRDKFDELQLLTKTFLFLINIKPRKIGGNLSEGMILCVKNDMDLEILAVENGTPGAKLHYSDAFPVVETYNIPMIDLQGEKGKILIENLSVKDGNLYFKDSLLFCENKKIQTNKVKDGAVS</sequence>
<accession>A0A059F2D2</accession>
<evidence type="ECO:0000256" key="3">
    <source>
        <dbReference type="PROSITE-ProRule" id="PRU00209"/>
    </source>
</evidence>
<dbReference type="InterPro" id="IPR012340">
    <property type="entry name" value="NA-bd_OB-fold"/>
</dbReference>
<evidence type="ECO:0000256" key="2">
    <source>
        <dbReference type="ARBA" id="ARBA00022884"/>
    </source>
</evidence>
<dbReference type="OrthoDB" id="19141at2759"/>
<proteinExistence type="predicted"/>
<protein>
    <recommendedName>
        <fullName evidence="4">tRNA-binding domain-containing protein</fullName>
    </recommendedName>
</protein>
<keyword evidence="1 3" id="KW-0820">tRNA-binding</keyword>
<dbReference type="PANTHER" id="PTHR11586">
    <property type="entry name" value="TRNA-AMINOACYLATION COFACTOR ARC1 FAMILY MEMBER"/>
    <property type="match status" value="1"/>
</dbReference>
<reference evidence="5 6" key="2">
    <citation type="submission" date="2014-03" db="EMBL/GenBank/DDBJ databases">
        <title>The Genome Sequence of Anncaliia algerae insect isolate PRA339.</title>
        <authorList>
            <consortium name="The Broad Institute Genome Sequencing Platform"/>
            <consortium name="The Broad Institute Genome Sequencing Center for Infectious Disease"/>
            <person name="Cuomo C."/>
            <person name="Becnel J."/>
            <person name="Sanscrainte N."/>
            <person name="Walker B."/>
            <person name="Young S.K."/>
            <person name="Zeng Q."/>
            <person name="Gargeya S."/>
            <person name="Fitzgerald M."/>
            <person name="Haas B."/>
            <person name="Abouelleil A."/>
            <person name="Alvarado L."/>
            <person name="Arachchi H.M."/>
            <person name="Berlin A.M."/>
            <person name="Chapman S.B."/>
            <person name="Dewar J."/>
            <person name="Goldberg J."/>
            <person name="Griggs A."/>
            <person name="Gujja S."/>
            <person name="Hansen M."/>
            <person name="Howarth C."/>
            <person name="Imamovic A."/>
            <person name="Larimer J."/>
            <person name="McCowan C."/>
            <person name="Murphy C."/>
            <person name="Neiman D."/>
            <person name="Pearson M."/>
            <person name="Priest M."/>
            <person name="Roberts A."/>
            <person name="Saif S."/>
            <person name="Shea T."/>
            <person name="Sisk P."/>
            <person name="Sykes S."/>
            <person name="Wortman J."/>
            <person name="Nusbaum C."/>
            <person name="Birren B."/>
        </authorList>
    </citation>
    <scope>NUCLEOTIDE SEQUENCE [LARGE SCALE GENOMIC DNA]</scope>
    <source>
        <strain evidence="5 6">PRA339</strain>
    </source>
</reference>
<evidence type="ECO:0000259" key="4">
    <source>
        <dbReference type="PROSITE" id="PS50886"/>
    </source>
</evidence>
<evidence type="ECO:0000313" key="6">
    <source>
        <dbReference type="Proteomes" id="UP000030655"/>
    </source>
</evidence>
<dbReference type="PANTHER" id="PTHR11586:SF33">
    <property type="entry name" value="AMINOACYL TRNA SYNTHASE COMPLEX-INTERACTING MULTIFUNCTIONAL PROTEIN 1"/>
    <property type="match status" value="1"/>
</dbReference>
<feature type="domain" description="TRNA-binding" evidence="4">
    <location>
        <begin position="139"/>
        <end position="237"/>
    </location>
</feature>
<reference evidence="6" key="1">
    <citation type="submission" date="2013-02" db="EMBL/GenBank/DDBJ databases">
        <authorList>
            <consortium name="The Broad Institute Genome Sequencing Platform"/>
            <person name="Cuomo C."/>
            <person name="Becnel J."/>
            <person name="Sanscrainte N."/>
            <person name="Walker B."/>
            <person name="Young S.K."/>
            <person name="Zeng Q."/>
            <person name="Gargeya S."/>
            <person name="Fitzgerald M."/>
            <person name="Haas B."/>
            <person name="Abouelleil A."/>
            <person name="Alvarado L."/>
            <person name="Arachchi H.M."/>
            <person name="Berlin A.M."/>
            <person name="Chapman S.B."/>
            <person name="Dewar J."/>
            <person name="Goldberg J."/>
            <person name="Griggs A."/>
            <person name="Gujja S."/>
            <person name="Hansen M."/>
            <person name="Howarth C."/>
            <person name="Imamovic A."/>
            <person name="Larimer J."/>
            <person name="McCowan C."/>
            <person name="Murphy C."/>
            <person name="Neiman D."/>
            <person name="Pearson M."/>
            <person name="Priest M."/>
            <person name="Roberts A."/>
            <person name="Saif S."/>
            <person name="Shea T."/>
            <person name="Sisk P."/>
            <person name="Sykes S."/>
            <person name="Wortman J."/>
            <person name="Nusbaum C."/>
            <person name="Birren B."/>
        </authorList>
    </citation>
    <scope>NUCLEOTIDE SEQUENCE [LARGE SCALE GENOMIC DNA]</scope>
    <source>
        <strain evidence="6">PRA339</strain>
    </source>
</reference>
<evidence type="ECO:0000313" key="5">
    <source>
        <dbReference type="EMBL" id="KCZ81272.1"/>
    </source>
</evidence>
<dbReference type="AlphaFoldDB" id="A0A059F2D2"/>
<dbReference type="Pfam" id="PF01588">
    <property type="entry name" value="tRNA_bind"/>
    <property type="match status" value="1"/>
</dbReference>
<dbReference type="InterPro" id="IPR051270">
    <property type="entry name" value="Tyrosine-tRNA_ligase_regulator"/>
</dbReference>
<name>A0A059F2D2_9MICR</name>
<keyword evidence="6" id="KW-1185">Reference proteome</keyword>
<gene>
    <name evidence="5" type="ORF">H312_01268</name>
</gene>
<dbReference type="PROSITE" id="PS50886">
    <property type="entry name" value="TRBD"/>
    <property type="match status" value="1"/>
</dbReference>
<dbReference type="SUPFAM" id="SSF50249">
    <property type="entry name" value="Nucleic acid-binding proteins"/>
    <property type="match status" value="1"/>
</dbReference>
<organism evidence="5 6">
    <name type="scientific">Anncaliia algerae PRA339</name>
    <dbReference type="NCBI Taxonomy" id="1288291"/>
    <lineage>
        <taxon>Eukaryota</taxon>
        <taxon>Fungi</taxon>
        <taxon>Fungi incertae sedis</taxon>
        <taxon>Microsporidia</taxon>
        <taxon>Tubulinosematoidea</taxon>
        <taxon>Tubulinosematidae</taxon>
        <taxon>Anncaliia</taxon>
    </lineage>
</organism>
<dbReference type="STRING" id="1288291.A0A059F2D2"/>
<dbReference type="GO" id="GO:0000049">
    <property type="term" value="F:tRNA binding"/>
    <property type="evidence" value="ECO:0007669"/>
    <property type="project" value="UniProtKB-UniRule"/>
</dbReference>
<dbReference type="EMBL" id="KK365145">
    <property type="protein sequence ID" value="KCZ81272.1"/>
    <property type="molecule type" value="Genomic_DNA"/>
</dbReference>
<dbReference type="Gene3D" id="2.40.50.140">
    <property type="entry name" value="Nucleic acid-binding proteins"/>
    <property type="match status" value="1"/>
</dbReference>
<dbReference type="InterPro" id="IPR002547">
    <property type="entry name" value="tRNA-bd_dom"/>
</dbReference>